<protein>
    <submittedName>
        <fullName evidence="2">Uncharacterized protein</fullName>
    </submittedName>
</protein>
<dbReference type="AlphaFoldDB" id="A0A1B8AHM5"/>
<keyword evidence="3" id="KW-1185">Reference proteome</keyword>
<comment type="caution">
    <text evidence="2">The sequence shown here is derived from an EMBL/GenBank/DDBJ whole genome shotgun (WGS) entry which is preliminary data.</text>
</comment>
<reference evidence="2 3" key="1">
    <citation type="submission" date="2016-06" db="EMBL/GenBank/DDBJ databases">
        <title>Living apart together: crosstalk between the core and supernumerary genomes in a fungal plant pathogen.</title>
        <authorList>
            <person name="Vanheule A."/>
            <person name="Audenaert K."/>
            <person name="Warris S."/>
            <person name="Van De Geest H."/>
            <person name="Schijlen E."/>
            <person name="Hofte M."/>
            <person name="De Saeger S."/>
            <person name="Haesaert G."/>
            <person name="Waalwijk C."/>
            <person name="Van Der Lee T."/>
        </authorList>
    </citation>
    <scope>NUCLEOTIDE SEQUENCE [LARGE SCALE GENOMIC DNA]</scope>
    <source>
        <strain evidence="2 3">2516</strain>
    </source>
</reference>
<gene>
    <name evidence="2" type="ORF">FPOA_11749</name>
</gene>
<name>A0A1B8AHM5_FUSPO</name>
<dbReference type="Proteomes" id="UP000091967">
    <property type="component" value="Unassembled WGS sequence"/>
</dbReference>
<organism evidence="2 3">
    <name type="scientific">Fusarium poae</name>
    <dbReference type="NCBI Taxonomy" id="36050"/>
    <lineage>
        <taxon>Eukaryota</taxon>
        <taxon>Fungi</taxon>
        <taxon>Dikarya</taxon>
        <taxon>Ascomycota</taxon>
        <taxon>Pezizomycotina</taxon>
        <taxon>Sordariomycetes</taxon>
        <taxon>Hypocreomycetidae</taxon>
        <taxon>Hypocreales</taxon>
        <taxon>Nectriaceae</taxon>
        <taxon>Fusarium</taxon>
    </lineage>
</organism>
<feature type="region of interest" description="Disordered" evidence="1">
    <location>
        <begin position="291"/>
        <end position="344"/>
    </location>
</feature>
<dbReference type="OMA" id="TIARWIW"/>
<sequence length="442" mass="49223">MSQPALFSAPRRFGRYEPFRRYDHLSSGHASVGSKSVGKMTVDCRFLFKKSRWGVLGESQFPAGILYLDLNFGPPLGCKVKSATVTVTLDDSDDCLRSLTRDDRDVHHNSNCSLEMTGYFGPQQLLGEEKSTEFRRTMRITPEVQAMGFGVGGIGGESETSFKGSSRWTFMGQVLAGKHPSSYKTLKWYLTDNELESQAFRSSCVHTAFAFQHSGKPFLMRVDIEGRLEKWNHRIKNKLKFGSSLNPSEGQTTTLIDFKQWKTYDLPLDEYAQQLPKKMWLENYRSTPIQMPDTREVPFSQEGSPPGAETAPSQKGTFFVEKPIHEPSTSPPPPDSKPTPSLGDTELQRVMDCLARPPQVLAAHRFSQECSQSSANTVVADEESSDDMSAARTAKGEVAPLTPQADLEAIQRLLRVPAILALLQLLSSIVDTFAPPRKMDVT</sequence>
<dbReference type="EMBL" id="LYXU01000004">
    <property type="protein sequence ID" value="OBS20028.1"/>
    <property type="molecule type" value="Genomic_DNA"/>
</dbReference>
<accession>A0A1B8AHM5</accession>
<evidence type="ECO:0000256" key="1">
    <source>
        <dbReference type="SAM" id="MobiDB-lite"/>
    </source>
</evidence>
<evidence type="ECO:0000313" key="2">
    <source>
        <dbReference type="EMBL" id="OBS20028.1"/>
    </source>
</evidence>
<proteinExistence type="predicted"/>
<evidence type="ECO:0000313" key="3">
    <source>
        <dbReference type="Proteomes" id="UP000091967"/>
    </source>
</evidence>